<dbReference type="Proteomes" id="UP000267585">
    <property type="component" value="Unassembled WGS sequence"/>
</dbReference>
<dbReference type="GO" id="GO:0005737">
    <property type="term" value="C:cytoplasm"/>
    <property type="evidence" value="ECO:0007669"/>
    <property type="project" value="TreeGrafter"/>
</dbReference>
<dbReference type="EMBL" id="RQPJ01000005">
    <property type="protein sequence ID" value="RTE53402.1"/>
    <property type="molecule type" value="Genomic_DNA"/>
</dbReference>
<comment type="caution">
    <text evidence="2">The sequence shown here is derived from an EMBL/GenBank/DDBJ whole genome shotgun (WGS) entry which is preliminary data.</text>
</comment>
<dbReference type="InterPro" id="IPR029033">
    <property type="entry name" value="His_PPase_superfam"/>
</dbReference>
<dbReference type="PANTHER" id="PTHR48100:SF1">
    <property type="entry name" value="HISTIDINE PHOSPHATASE FAMILY PROTEIN-RELATED"/>
    <property type="match status" value="1"/>
</dbReference>
<evidence type="ECO:0000313" key="3">
    <source>
        <dbReference type="Proteomes" id="UP000267585"/>
    </source>
</evidence>
<reference evidence="2 3" key="1">
    <citation type="submission" date="2018-11" db="EMBL/GenBank/DDBJ databases">
        <title>Arenibacter aquaticus sp.nov., a marine bacterium isolated from surface seawater in the South China Sea.</title>
        <authorList>
            <person name="Guo J."/>
            <person name="Sun J."/>
        </authorList>
    </citation>
    <scope>NUCLEOTIDE SEQUENCE [LARGE SCALE GENOMIC DNA]</scope>
    <source>
        <strain evidence="2 3">GUO666</strain>
    </source>
</reference>
<dbReference type="Pfam" id="PF00300">
    <property type="entry name" value="His_Phos_1"/>
    <property type="match status" value="1"/>
</dbReference>
<dbReference type="InterPro" id="IPR013078">
    <property type="entry name" value="His_Pase_superF_clade-1"/>
</dbReference>
<protein>
    <submittedName>
        <fullName evidence="2">Histidine phosphatase family protein</fullName>
    </submittedName>
</protein>
<dbReference type="Gene3D" id="3.40.50.1240">
    <property type="entry name" value="Phosphoglycerate mutase-like"/>
    <property type="match status" value="1"/>
</dbReference>
<name>A0A430K2Q6_9FLAO</name>
<keyword evidence="3" id="KW-1185">Reference proteome</keyword>
<dbReference type="InterPro" id="IPR050275">
    <property type="entry name" value="PGM_Phosphatase"/>
</dbReference>
<sequence length="162" mass="18235">MKTIILVRHGKSSWEYSVSDKDRPLKEKGIKDVHKVVKAFMANSIHLDAAYSSPANRALHTAMIFLRTLNFPLDNFELSNKLYDFSGEAVGSFIKQLNNNYDTVVIFGHNEAFTHIANSLGNLYIDNVPTSGLVQIDFDTNDWSAVVKGTTVRTLFPKQIKE</sequence>
<dbReference type="PANTHER" id="PTHR48100">
    <property type="entry name" value="BROAD-SPECIFICITY PHOSPHATASE YOR283W-RELATED"/>
    <property type="match status" value="1"/>
</dbReference>
<dbReference type="GO" id="GO:0016791">
    <property type="term" value="F:phosphatase activity"/>
    <property type="evidence" value="ECO:0007669"/>
    <property type="project" value="TreeGrafter"/>
</dbReference>
<evidence type="ECO:0000313" key="2">
    <source>
        <dbReference type="EMBL" id="RTE53402.1"/>
    </source>
</evidence>
<dbReference type="RefSeq" id="WP_126162298.1">
    <property type="nucleotide sequence ID" value="NZ_RQPJ01000005.1"/>
</dbReference>
<dbReference type="SUPFAM" id="SSF53254">
    <property type="entry name" value="Phosphoglycerate mutase-like"/>
    <property type="match status" value="1"/>
</dbReference>
<dbReference type="OrthoDB" id="9810154at2"/>
<dbReference type="CDD" id="cd07040">
    <property type="entry name" value="HP"/>
    <property type="match status" value="1"/>
</dbReference>
<feature type="binding site" evidence="1">
    <location>
        <position position="57"/>
    </location>
    <ligand>
        <name>substrate</name>
    </ligand>
</feature>
<accession>A0A430K2Q6</accession>
<gene>
    <name evidence="2" type="ORF">EHW67_10285</name>
</gene>
<organism evidence="2 3">
    <name type="scientific">Arenibacter aquaticus</name>
    <dbReference type="NCBI Taxonomy" id="2489054"/>
    <lineage>
        <taxon>Bacteria</taxon>
        <taxon>Pseudomonadati</taxon>
        <taxon>Bacteroidota</taxon>
        <taxon>Flavobacteriia</taxon>
        <taxon>Flavobacteriales</taxon>
        <taxon>Flavobacteriaceae</taxon>
        <taxon>Arenibacter</taxon>
    </lineage>
</organism>
<dbReference type="AlphaFoldDB" id="A0A430K2Q6"/>
<evidence type="ECO:0000256" key="1">
    <source>
        <dbReference type="PIRSR" id="PIRSR613078-2"/>
    </source>
</evidence>
<proteinExistence type="predicted"/>